<dbReference type="SUPFAM" id="SSF53474">
    <property type="entry name" value="alpha/beta-Hydrolases"/>
    <property type="match status" value="1"/>
</dbReference>
<keyword evidence="2" id="KW-0325">Glycoprotein</keyword>
<dbReference type="EMBL" id="CM010717">
    <property type="protein sequence ID" value="RZC56925.1"/>
    <property type="molecule type" value="Genomic_DNA"/>
</dbReference>
<keyword evidence="3" id="KW-0121">Carboxypeptidase</keyword>
<dbReference type="Gene3D" id="6.10.250.940">
    <property type="match status" value="1"/>
</dbReference>
<sequence>MNSSSFSCKTVKMVVAIVILLQFFISMEIVVSSPSFFDRVIQLPGQPPVNFQQYSGYVTLDEKKQRALFYYFVEAEFNPASKPLVLWLNGGPGCSSLGVGAFSENGPFRPNGNVLVRNEYSWNKEANMLYLETPVGVGFSYTAETTSEDDDTATIGDKITARDNLVFLQRWFLKFPQYKHRDLFITGESYAGHYIPQLAELMIQFNKKEKLFNLKGIAVSSEIMYVHLIGIIIGYVSPVCSRVMSQVTKETSRFVDKYDVTLDVCISSILSQSKVITPQSLTKKIDVCLDDETTNYLNRKDVQFAFHARLVGVNKWTVCSNILDYELLDLEIPTISIVGSIVKAGIPVLVYSGDQDSVIPLTGSRTLVHGLAKKLGLDVTAPYRVWFEGQQVGGWTQVYGDILSFATIRGASHEAPFSQPERSLVVFKSFLEGRPLPEVFV</sequence>
<dbReference type="GO" id="GO:0005773">
    <property type="term" value="C:vacuole"/>
    <property type="evidence" value="ECO:0007669"/>
    <property type="project" value="TreeGrafter"/>
</dbReference>
<keyword evidence="5" id="KW-1185">Reference proteome</keyword>
<dbReference type="FunFam" id="3.40.50.11320:FF:000004">
    <property type="entry name" value="Carboxypeptidase"/>
    <property type="match status" value="1"/>
</dbReference>
<protein>
    <recommendedName>
        <fullName evidence="3">Carboxypeptidase</fullName>
        <ecNumber evidence="3">3.4.16.-</ecNumber>
    </recommendedName>
</protein>
<dbReference type="InterPro" id="IPR001563">
    <property type="entry name" value="Peptidase_S10"/>
</dbReference>
<dbReference type="AlphaFoldDB" id="A0A4Y7JBC5"/>
<dbReference type="OMA" id="QCFTISF"/>
<comment type="similarity">
    <text evidence="1 3">Belongs to the peptidase S10 family.</text>
</comment>
<dbReference type="Gene3D" id="3.40.50.1820">
    <property type="entry name" value="alpha/beta hydrolase"/>
    <property type="match status" value="1"/>
</dbReference>
<dbReference type="InterPro" id="IPR018202">
    <property type="entry name" value="Ser_caboxypep_ser_AS"/>
</dbReference>
<evidence type="ECO:0000256" key="2">
    <source>
        <dbReference type="ARBA" id="ARBA00023180"/>
    </source>
</evidence>
<accession>A0A4Y7JBC5</accession>
<keyword evidence="3" id="KW-0645">Protease</keyword>
<evidence type="ECO:0000256" key="3">
    <source>
        <dbReference type="RuleBase" id="RU361156"/>
    </source>
</evidence>
<dbReference type="GO" id="GO:0006508">
    <property type="term" value="P:proteolysis"/>
    <property type="evidence" value="ECO:0007669"/>
    <property type="project" value="UniProtKB-KW"/>
</dbReference>
<dbReference type="InterPro" id="IPR033124">
    <property type="entry name" value="Ser_caboxypep_his_AS"/>
</dbReference>
<dbReference type="FunFam" id="3.40.50.1820:FF:000912">
    <property type="entry name" value="Uncharacterized protein"/>
    <property type="match status" value="1"/>
</dbReference>
<reference evidence="4 5" key="1">
    <citation type="journal article" date="2018" name="Science">
        <title>The opium poppy genome and morphinan production.</title>
        <authorList>
            <person name="Guo L."/>
            <person name="Winzer T."/>
            <person name="Yang X."/>
            <person name="Li Y."/>
            <person name="Ning Z."/>
            <person name="He Z."/>
            <person name="Teodor R."/>
            <person name="Lu Y."/>
            <person name="Bowser T.A."/>
            <person name="Graham I.A."/>
            <person name="Ye K."/>
        </authorList>
    </citation>
    <scope>NUCLEOTIDE SEQUENCE [LARGE SCALE GENOMIC DNA]</scope>
    <source>
        <strain evidence="5">cv. HN1</strain>
        <tissue evidence="4">Leaves</tissue>
    </source>
</reference>
<dbReference type="Gramene" id="RZC56925">
    <property type="protein sequence ID" value="RZC56925"/>
    <property type="gene ID" value="C5167_015776"/>
</dbReference>
<keyword evidence="3" id="KW-0378">Hydrolase</keyword>
<organism evidence="4 5">
    <name type="scientific">Papaver somniferum</name>
    <name type="common">Opium poppy</name>
    <dbReference type="NCBI Taxonomy" id="3469"/>
    <lineage>
        <taxon>Eukaryota</taxon>
        <taxon>Viridiplantae</taxon>
        <taxon>Streptophyta</taxon>
        <taxon>Embryophyta</taxon>
        <taxon>Tracheophyta</taxon>
        <taxon>Spermatophyta</taxon>
        <taxon>Magnoliopsida</taxon>
        <taxon>Ranunculales</taxon>
        <taxon>Papaveraceae</taxon>
        <taxon>Papaveroideae</taxon>
        <taxon>Papaver</taxon>
    </lineage>
</organism>
<dbReference type="InterPro" id="IPR029058">
    <property type="entry name" value="AB_hydrolase_fold"/>
</dbReference>
<dbReference type="PANTHER" id="PTHR11802:SF123">
    <property type="entry name" value="CARBOXYPEPTIDASE"/>
    <property type="match status" value="1"/>
</dbReference>
<evidence type="ECO:0000313" key="5">
    <source>
        <dbReference type="Proteomes" id="UP000316621"/>
    </source>
</evidence>
<dbReference type="EC" id="3.4.16.-" evidence="3"/>
<dbReference type="Pfam" id="PF00450">
    <property type="entry name" value="Peptidase_S10"/>
    <property type="match status" value="2"/>
</dbReference>
<dbReference type="Gene3D" id="3.40.50.11320">
    <property type="match status" value="1"/>
</dbReference>
<evidence type="ECO:0000256" key="1">
    <source>
        <dbReference type="ARBA" id="ARBA00009431"/>
    </source>
</evidence>
<dbReference type="PANTHER" id="PTHR11802">
    <property type="entry name" value="SERINE PROTEASE FAMILY S10 SERINE CARBOXYPEPTIDASE"/>
    <property type="match status" value="1"/>
</dbReference>
<dbReference type="PROSITE" id="PS00560">
    <property type="entry name" value="CARBOXYPEPT_SER_HIS"/>
    <property type="match status" value="1"/>
</dbReference>
<dbReference type="Proteomes" id="UP000316621">
    <property type="component" value="Chromosome 3"/>
</dbReference>
<dbReference type="PRINTS" id="PR00724">
    <property type="entry name" value="CRBOXYPTASEC"/>
</dbReference>
<name>A0A4Y7JBC5_PAPSO</name>
<gene>
    <name evidence="4" type="ORF">C5167_015776</name>
</gene>
<proteinExistence type="inferred from homology"/>
<dbReference type="GO" id="GO:0004185">
    <property type="term" value="F:serine-type carboxypeptidase activity"/>
    <property type="evidence" value="ECO:0007669"/>
    <property type="project" value="UniProtKB-UniRule"/>
</dbReference>
<evidence type="ECO:0000313" key="4">
    <source>
        <dbReference type="EMBL" id="RZC56925.1"/>
    </source>
</evidence>
<dbReference type="PROSITE" id="PS00131">
    <property type="entry name" value="CARBOXYPEPT_SER_SER"/>
    <property type="match status" value="1"/>
</dbReference>